<feature type="transmembrane region" description="Helical" evidence="1">
    <location>
        <begin position="258"/>
        <end position="281"/>
    </location>
</feature>
<name>A0A914DTW1_9BILA</name>
<dbReference type="Proteomes" id="UP000887540">
    <property type="component" value="Unplaced"/>
</dbReference>
<dbReference type="WBParaSite" id="ACRNAN_scaffold367.g32094.t1">
    <property type="protein sequence ID" value="ACRNAN_scaffold367.g32094.t1"/>
    <property type="gene ID" value="ACRNAN_scaffold367.g32094"/>
</dbReference>
<feature type="transmembrane region" description="Helical" evidence="1">
    <location>
        <begin position="206"/>
        <end position="230"/>
    </location>
</feature>
<keyword evidence="2" id="KW-1185">Reference proteome</keyword>
<protein>
    <submittedName>
        <fullName evidence="3">G-protein coupled receptors family 1 profile domain-containing protein</fullName>
    </submittedName>
</protein>
<evidence type="ECO:0000313" key="2">
    <source>
        <dbReference type="Proteomes" id="UP000887540"/>
    </source>
</evidence>
<feature type="transmembrane region" description="Helical" evidence="1">
    <location>
        <begin position="132"/>
        <end position="152"/>
    </location>
</feature>
<dbReference type="SUPFAM" id="SSF81321">
    <property type="entry name" value="Family A G protein-coupled receptor-like"/>
    <property type="match status" value="1"/>
</dbReference>
<feature type="transmembrane region" description="Helical" evidence="1">
    <location>
        <begin position="34"/>
        <end position="55"/>
    </location>
</feature>
<keyword evidence="1" id="KW-0812">Transmembrane</keyword>
<keyword evidence="1" id="KW-1133">Transmembrane helix</keyword>
<accession>A0A914DTW1</accession>
<feature type="transmembrane region" description="Helical" evidence="1">
    <location>
        <begin position="67"/>
        <end position="85"/>
    </location>
</feature>
<evidence type="ECO:0000313" key="3">
    <source>
        <dbReference type="WBParaSite" id="ACRNAN_scaffold367.g32094.t1"/>
    </source>
</evidence>
<sequence>MMMNMKDFSNPDLNGISIYLTLNPDEGAFLGQEYRIQLVLSIIALFINVIIYAYAYSSRERFCPHVTMFRTMMFIDTLNSIGYLLDAFTTLINKNLMDLENGVVISSEILVPVQKCTSDKPYSFFILLSRQWTAMLTLVMGLERFLFVAYPLWFKVVRVRRTPIVLFTLSFVLLSACIGYTNSLFIQPFEWTFYTCENTWAYGDNYGFFQAGLIIAQQYFGWFFCFYAWCVVRRRNALRHFGSNRIRLQSERRKIRKAIWMISAMTLFNGFPEISIVVLRLISEFGLQRIKIIVSQFFICKCFANIILYFVLDRMGPGIIGLFKKWWIKRRKMRVEPSDSVASVSYYVNNRIGGKFKTNSKNRQLQTRLSRQR</sequence>
<feature type="transmembrane region" description="Helical" evidence="1">
    <location>
        <begin position="164"/>
        <end position="186"/>
    </location>
</feature>
<feature type="transmembrane region" description="Helical" evidence="1">
    <location>
        <begin position="293"/>
        <end position="312"/>
    </location>
</feature>
<reference evidence="3" key="1">
    <citation type="submission" date="2022-11" db="UniProtKB">
        <authorList>
            <consortium name="WormBaseParasite"/>
        </authorList>
    </citation>
    <scope>IDENTIFICATION</scope>
</reference>
<proteinExistence type="predicted"/>
<dbReference type="Gene3D" id="1.20.1070.10">
    <property type="entry name" value="Rhodopsin 7-helix transmembrane proteins"/>
    <property type="match status" value="1"/>
</dbReference>
<dbReference type="AlphaFoldDB" id="A0A914DTW1"/>
<evidence type="ECO:0000256" key="1">
    <source>
        <dbReference type="SAM" id="Phobius"/>
    </source>
</evidence>
<organism evidence="2 3">
    <name type="scientific">Acrobeloides nanus</name>
    <dbReference type="NCBI Taxonomy" id="290746"/>
    <lineage>
        <taxon>Eukaryota</taxon>
        <taxon>Metazoa</taxon>
        <taxon>Ecdysozoa</taxon>
        <taxon>Nematoda</taxon>
        <taxon>Chromadorea</taxon>
        <taxon>Rhabditida</taxon>
        <taxon>Tylenchina</taxon>
        <taxon>Cephalobomorpha</taxon>
        <taxon>Cephaloboidea</taxon>
        <taxon>Cephalobidae</taxon>
        <taxon>Acrobeloides</taxon>
    </lineage>
</organism>
<keyword evidence="1" id="KW-0472">Membrane</keyword>